<feature type="compositionally biased region" description="Acidic residues" evidence="6">
    <location>
        <begin position="406"/>
        <end position="417"/>
    </location>
</feature>
<evidence type="ECO:0000256" key="5">
    <source>
        <dbReference type="ARBA" id="ARBA00023273"/>
    </source>
</evidence>
<feature type="compositionally biased region" description="Low complexity" evidence="6">
    <location>
        <begin position="1"/>
        <end position="18"/>
    </location>
</feature>
<dbReference type="AlphaFoldDB" id="A0A7S1KSE7"/>
<dbReference type="Pfam" id="PF07162">
    <property type="entry name" value="B9-C2"/>
    <property type="match status" value="1"/>
</dbReference>
<feature type="region of interest" description="Disordered" evidence="6">
    <location>
        <begin position="70"/>
        <end position="89"/>
    </location>
</feature>
<dbReference type="PANTHER" id="PTHR12968">
    <property type="entry name" value="B9 DOMAIN-CONTAINING"/>
    <property type="match status" value="1"/>
</dbReference>
<feature type="region of interest" description="Disordered" evidence="6">
    <location>
        <begin position="1"/>
        <end position="45"/>
    </location>
</feature>
<keyword evidence="5" id="KW-0966">Cell projection</keyword>
<dbReference type="PROSITE" id="PS51381">
    <property type="entry name" value="C2_B9"/>
    <property type="match status" value="1"/>
</dbReference>
<feature type="region of interest" description="Disordered" evidence="6">
    <location>
        <begin position="355"/>
        <end position="419"/>
    </location>
</feature>
<dbReference type="PANTHER" id="PTHR12968:SF4">
    <property type="entry name" value="TECTONIC-LIKE COMPLEX MEMBER MKS1"/>
    <property type="match status" value="1"/>
</dbReference>
<dbReference type="GO" id="GO:0036038">
    <property type="term" value="C:MKS complex"/>
    <property type="evidence" value="ECO:0007669"/>
    <property type="project" value="TreeGrafter"/>
</dbReference>
<evidence type="ECO:0000313" key="7">
    <source>
        <dbReference type="EMBL" id="CAD9084073.1"/>
    </source>
</evidence>
<evidence type="ECO:0000256" key="6">
    <source>
        <dbReference type="SAM" id="MobiDB-lite"/>
    </source>
</evidence>
<accession>A0A7S1KSE7</accession>
<keyword evidence="2" id="KW-0963">Cytoplasm</keyword>
<comment type="subcellular location">
    <subcellularLocation>
        <location evidence="1">Cytoplasm</location>
        <location evidence="1">Cytoskeleton</location>
        <location evidence="1">Cilium basal body</location>
    </subcellularLocation>
</comment>
<reference evidence="7" key="1">
    <citation type="submission" date="2021-01" db="EMBL/GenBank/DDBJ databases">
        <authorList>
            <person name="Corre E."/>
            <person name="Pelletier E."/>
            <person name="Niang G."/>
            <person name="Scheremetjew M."/>
            <person name="Finn R."/>
            <person name="Kale V."/>
            <person name="Holt S."/>
            <person name="Cochrane G."/>
            <person name="Meng A."/>
            <person name="Brown T."/>
            <person name="Cohen L."/>
        </authorList>
    </citation>
    <scope>NUCLEOTIDE SEQUENCE</scope>
    <source>
        <strain evidence="7">WS</strain>
    </source>
</reference>
<dbReference type="InterPro" id="IPR010796">
    <property type="entry name" value="C2_B9-type_dom"/>
</dbReference>
<dbReference type="GO" id="GO:0060271">
    <property type="term" value="P:cilium assembly"/>
    <property type="evidence" value="ECO:0007669"/>
    <property type="project" value="TreeGrafter"/>
</dbReference>
<dbReference type="EMBL" id="HBGD01008893">
    <property type="protein sequence ID" value="CAD9084073.1"/>
    <property type="molecule type" value="Transcribed_RNA"/>
</dbReference>
<name>A0A7S1KSE7_9EUKA</name>
<proteinExistence type="predicted"/>
<keyword evidence="4" id="KW-0206">Cytoskeleton</keyword>
<evidence type="ECO:0000256" key="2">
    <source>
        <dbReference type="ARBA" id="ARBA00022490"/>
    </source>
</evidence>
<evidence type="ECO:0000256" key="1">
    <source>
        <dbReference type="ARBA" id="ARBA00004120"/>
    </source>
</evidence>
<sequence>MSSSPHNPTSPTSTTSSNPLPPPPTTRTDPNDTVNLTRRATNTNANFNEQMMTGNASGQQQQNNIAAGQTLASREPPPQPDPLANRLKTSIGVPSLPSLPMPSFSFINNFGSNVGNLPSRALGRVTYLSENAFASAWTSIFGQNRMMPSIPNLWFLIKMKLIQQRADDPIDASDEGADRHSVQYYSQDDIMQMKVKVMIQKVNELTGGLDTPDQIIRKEQQLREATLQSREHLKGTQKEKAVKFVTQRLKRLQKLTKAREDEGDFKKHVCVFSWQQKVFGARELTAYRSAEPHQLQSHLEEKYKLQVDRLNELLQNEEWDNPDLVPYIQDANYIRRLRKNQRDLMLRNAQGDSLRHNSILSRTTSGGGGGGSSLRTTRFQGLSSSDEEPNQTGRANKRQRSQGRDEDGEEDREDDMEPIPQITFKDLLLSPLFSYVNVDAFHSNDVLQPIPCSSRSFPKKYLKTSSSERALQSSQVQTMYIMSAVGQSEALTDGEYKWRGDEYVICIIRVYPDGTFDMKPGLSMMPHDSSLSDIQNKWKRDRLQKNLQEKKSFEKSFLFRARDGSVYAYTIHLFNDQKRDPTVDKMRKEVLDEMYQRSLGMKQNLVGRKFTQYPLQPEQIRYHISGQIVSGLNFDCSQYSVRYFLDIPSSSYNVENKNSLLLSASTQMAIPSVLNGEDEEAFFSFPFEIHALALEENPSPIRMYFEVKSRDYFDRHRVQGYGFLTIPLRAVTEEEYKIPTWKPRESIRNSLKSWFVGGSSELEDIKFTGVPTGFADQFLNKYGVPTDSSGILKVRLNIMTQKKPAQKRTRSKRDPKERG</sequence>
<evidence type="ECO:0000256" key="3">
    <source>
        <dbReference type="ARBA" id="ARBA00022794"/>
    </source>
</evidence>
<evidence type="ECO:0000256" key="4">
    <source>
        <dbReference type="ARBA" id="ARBA00023212"/>
    </source>
</evidence>
<protein>
    <submittedName>
        <fullName evidence="7">Uncharacterized protein</fullName>
    </submittedName>
</protein>
<gene>
    <name evidence="7" type="ORF">PCOS0759_LOCUS7327</name>
</gene>
<feature type="compositionally biased region" description="Polar residues" evidence="6">
    <location>
        <begin position="379"/>
        <end position="394"/>
    </location>
</feature>
<organism evidence="7">
    <name type="scientific">Percolomonas cosmopolitus</name>
    <dbReference type="NCBI Taxonomy" id="63605"/>
    <lineage>
        <taxon>Eukaryota</taxon>
        <taxon>Discoba</taxon>
        <taxon>Heterolobosea</taxon>
        <taxon>Tetramitia</taxon>
        <taxon>Eutetramitia</taxon>
        <taxon>Percolomonadidae</taxon>
        <taxon>Percolomonas</taxon>
    </lineage>
</organism>
<keyword evidence="3" id="KW-0970">Cilium biogenesis/degradation</keyword>